<keyword evidence="2 5" id="KW-0238">DNA-binding</keyword>
<dbReference type="EMBL" id="JAUSSU010000002">
    <property type="protein sequence ID" value="MDQ0111941.1"/>
    <property type="molecule type" value="Genomic_DNA"/>
</dbReference>
<feature type="domain" description="HTH marR-type" evidence="4">
    <location>
        <begin position="1"/>
        <end position="141"/>
    </location>
</feature>
<reference evidence="5 6" key="1">
    <citation type="submission" date="2023-07" db="EMBL/GenBank/DDBJ databases">
        <title>Sorghum-associated microbial communities from plants grown in Nebraska, USA.</title>
        <authorList>
            <person name="Schachtman D."/>
        </authorList>
    </citation>
    <scope>NUCLEOTIDE SEQUENCE [LARGE SCALE GENOMIC DNA]</scope>
    <source>
        <strain evidence="5 6">CC482</strain>
    </source>
</reference>
<evidence type="ECO:0000256" key="2">
    <source>
        <dbReference type="ARBA" id="ARBA00023125"/>
    </source>
</evidence>
<dbReference type="PANTHER" id="PTHR42756">
    <property type="entry name" value="TRANSCRIPTIONAL REGULATOR, MARR"/>
    <property type="match status" value="1"/>
</dbReference>
<keyword evidence="3" id="KW-0804">Transcription</keyword>
<dbReference type="SMART" id="SM00347">
    <property type="entry name" value="HTH_MARR"/>
    <property type="match status" value="1"/>
</dbReference>
<dbReference type="Pfam" id="PF01047">
    <property type="entry name" value="MarR"/>
    <property type="match status" value="1"/>
</dbReference>
<dbReference type="GO" id="GO:0003677">
    <property type="term" value="F:DNA binding"/>
    <property type="evidence" value="ECO:0007669"/>
    <property type="project" value="UniProtKB-KW"/>
</dbReference>
<evidence type="ECO:0000313" key="6">
    <source>
        <dbReference type="Proteomes" id="UP001229346"/>
    </source>
</evidence>
<dbReference type="RefSeq" id="WP_307202294.1">
    <property type="nucleotide sequence ID" value="NZ_JAUSSU010000002.1"/>
</dbReference>
<dbReference type="SUPFAM" id="SSF46785">
    <property type="entry name" value="Winged helix' DNA-binding domain"/>
    <property type="match status" value="1"/>
</dbReference>
<keyword evidence="6" id="KW-1185">Reference proteome</keyword>
<organism evidence="5 6">
    <name type="scientific">Paenibacillus harenae</name>
    <dbReference type="NCBI Taxonomy" id="306543"/>
    <lineage>
        <taxon>Bacteria</taxon>
        <taxon>Bacillati</taxon>
        <taxon>Bacillota</taxon>
        <taxon>Bacilli</taxon>
        <taxon>Bacillales</taxon>
        <taxon>Paenibacillaceae</taxon>
        <taxon>Paenibacillus</taxon>
    </lineage>
</organism>
<dbReference type="PROSITE" id="PS50995">
    <property type="entry name" value="HTH_MARR_2"/>
    <property type="match status" value="1"/>
</dbReference>
<comment type="caution">
    <text evidence="5">The sequence shown here is derived from an EMBL/GenBank/DDBJ whole genome shotgun (WGS) entry which is preliminary data.</text>
</comment>
<dbReference type="Gene3D" id="1.10.10.10">
    <property type="entry name" value="Winged helix-like DNA-binding domain superfamily/Winged helix DNA-binding domain"/>
    <property type="match status" value="1"/>
</dbReference>
<evidence type="ECO:0000256" key="1">
    <source>
        <dbReference type="ARBA" id="ARBA00023015"/>
    </source>
</evidence>
<dbReference type="PANTHER" id="PTHR42756:SF1">
    <property type="entry name" value="TRANSCRIPTIONAL REPRESSOR OF EMRAB OPERON"/>
    <property type="match status" value="1"/>
</dbReference>
<accession>A0ABT9TYH0</accession>
<dbReference type="Proteomes" id="UP001229346">
    <property type="component" value="Unassembled WGS sequence"/>
</dbReference>
<evidence type="ECO:0000313" key="5">
    <source>
        <dbReference type="EMBL" id="MDQ0111941.1"/>
    </source>
</evidence>
<name>A0ABT9TYH0_PAEHA</name>
<proteinExistence type="predicted"/>
<gene>
    <name evidence="5" type="ORF">J2T15_001374</name>
</gene>
<evidence type="ECO:0000256" key="3">
    <source>
        <dbReference type="ARBA" id="ARBA00023163"/>
    </source>
</evidence>
<dbReference type="InterPro" id="IPR036390">
    <property type="entry name" value="WH_DNA-bd_sf"/>
</dbReference>
<evidence type="ECO:0000259" key="4">
    <source>
        <dbReference type="PROSITE" id="PS50995"/>
    </source>
</evidence>
<protein>
    <submittedName>
        <fullName evidence="5">DNA-binding MarR family transcriptional regulator</fullName>
    </submittedName>
</protein>
<sequence>MSNYEEWITLSPLFKSTYKKLKAEWYKGVDDTFSISQIRMMQHLSRHSPLKSTDLAELLLVTAGAVTLMGDKLYDRGLIDRYRGERDRRVVYLAITELGKQYISSFRANDEQLIKIITDRIPEEDLRELRRIVTLLNESLEGDYHCDGSNVND</sequence>
<keyword evidence="1" id="KW-0805">Transcription regulation</keyword>
<dbReference type="InterPro" id="IPR000835">
    <property type="entry name" value="HTH_MarR-typ"/>
</dbReference>
<dbReference type="InterPro" id="IPR036388">
    <property type="entry name" value="WH-like_DNA-bd_sf"/>
</dbReference>